<evidence type="ECO:0000313" key="9">
    <source>
        <dbReference type="EMBL" id="EEB17031.1"/>
    </source>
</evidence>
<dbReference type="InterPro" id="IPR030387">
    <property type="entry name" value="G_Bms1/Tsr1_dom"/>
</dbReference>
<gene>
    <name evidence="10" type="primary">8230302</name>
    <name evidence="9" type="ORF">Phum_PHUM450810</name>
</gene>
<dbReference type="STRING" id="121224.E0VUH5"/>
<feature type="region of interest" description="Disordered" evidence="7">
    <location>
        <begin position="1"/>
        <end position="29"/>
    </location>
</feature>
<dbReference type="EMBL" id="AAZO01005495">
    <property type="status" value="NOT_ANNOTATED_CDS"/>
    <property type="molecule type" value="Genomic_DNA"/>
</dbReference>
<dbReference type="GO" id="GO:0003924">
    <property type="term" value="F:GTPase activity"/>
    <property type="evidence" value="ECO:0007669"/>
    <property type="project" value="TreeGrafter"/>
</dbReference>
<dbReference type="eggNOG" id="KOG1980">
    <property type="taxonomic scope" value="Eukaryota"/>
</dbReference>
<dbReference type="SMART" id="SM00785">
    <property type="entry name" value="AARP2CN"/>
    <property type="match status" value="1"/>
</dbReference>
<dbReference type="EnsemblMetazoa" id="PHUM450810-RA">
    <property type="protein sequence ID" value="PHUM450810-PA"/>
    <property type="gene ID" value="PHUM450810"/>
</dbReference>
<dbReference type="KEGG" id="phu:Phum_PHUM450810"/>
<dbReference type="InterPro" id="IPR039761">
    <property type="entry name" value="Bms1/Tsr1"/>
</dbReference>
<dbReference type="SMART" id="SM01362">
    <property type="entry name" value="DUF663"/>
    <property type="match status" value="1"/>
</dbReference>
<evidence type="ECO:0000259" key="8">
    <source>
        <dbReference type="PROSITE" id="PS51714"/>
    </source>
</evidence>
<dbReference type="GeneID" id="8230302"/>
<reference evidence="9" key="1">
    <citation type="submission" date="2007-04" db="EMBL/GenBank/DDBJ databases">
        <title>Annotation of Pediculus humanus corporis strain USDA.</title>
        <authorList>
            <person name="Kirkness E."/>
            <person name="Hannick L."/>
            <person name="Hass B."/>
            <person name="Bruggner R."/>
            <person name="Lawson D."/>
            <person name="Bidwell S."/>
            <person name="Joardar V."/>
            <person name="Caler E."/>
            <person name="Walenz B."/>
            <person name="Inman J."/>
            <person name="Schobel S."/>
            <person name="Galinsky K."/>
            <person name="Amedeo P."/>
            <person name="Strausberg R."/>
        </authorList>
    </citation>
    <scope>NUCLEOTIDE SEQUENCE</scope>
    <source>
        <strain evidence="9">USDA</strain>
    </source>
</reference>
<name>E0VUH5_PEDHC</name>
<evidence type="ECO:0000256" key="6">
    <source>
        <dbReference type="ARBA" id="ARBA00040070"/>
    </source>
</evidence>
<protein>
    <recommendedName>
        <fullName evidence="6">Pre-rRNA-processing protein TSR1 homolog</fullName>
    </recommendedName>
</protein>
<feature type="compositionally biased region" description="Basic residues" evidence="7">
    <location>
        <begin position="17"/>
        <end position="29"/>
    </location>
</feature>
<dbReference type="GO" id="GO:0034511">
    <property type="term" value="F:U3 snoRNA binding"/>
    <property type="evidence" value="ECO:0007669"/>
    <property type="project" value="TreeGrafter"/>
</dbReference>
<accession>E0VUH5</accession>
<proteinExistence type="inferred from homology"/>
<reference evidence="10" key="3">
    <citation type="submission" date="2021-02" db="UniProtKB">
        <authorList>
            <consortium name="EnsemblMetazoa"/>
        </authorList>
    </citation>
    <scope>IDENTIFICATION</scope>
    <source>
        <strain evidence="10">USDA</strain>
    </source>
</reference>
<dbReference type="PANTHER" id="PTHR12858:SF1">
    <property type="entry name" value="PRE-RRNA-PROCESSING PROTEIN TSR1 HOMOLOG"/>
    <property type="match status" value="1"/>
</dbReference>
<keyword evidence="2" id="KW-0690">Ribosome biogenesis</keyword>
<dbReference type="GO" id="GO:0000462">
    <property type="term" value="P:maturation of SSU-rRNA from tricistronic rRNA transcript (SSU-rRNA, 5.8S rRNA, LSU-rRNA)"/>
    <property type="evidence" value="ECO:0007669"/>
    <property type="project" value="TreeGrafter"/>
</dbReference>
<evidence type="ECO:0000256" key="4">
    <source>
        <dbReference type="ARBA" id="ARBA00037087"/>
    </source>
</evidence>
<feature type="region of interest" description="Disordered" evidence="7">
    <location>
        <begin position="334"/>
        <end position="367"/>
    </location>
</feature>
<dbReference type="PROSITE" id="PS51714">
    <property type="entry name" value="G_BMS1"/>
    <property type="match status" value="1"/>
</dbReference>
<dbReference type="PANTHER" id="PTHR12858">
    <property type="entry name" value="RIBOSOME BIOGENESIS PROTEIN"/>
    <property type="match status" value="1"/>
</dbReference>
<dbReference type="Pfam" id="PF04950">
    <property type="entry name" value="RIBIOP_C"/>
    <property type="match status" value="1"/>
</dbReference>
<evidence type="ECO:0000313" key="11">
    <source>
        <dbReference type="Proteomes" id="UP000009046"/>
    </source>
</evidence>
<reference evidence="9" key="2">
    <citation type="submission" date="2007-04" db="EMBL/GenBank/DDBJ databases">
        <title>The genome of the human body louse.</title>
        <authorList>
            <consortium name="The Human Body Louse Genome Consortium"/>
            <person name="Kirkness E."/>
            <person name="Walenz B."/>
            <person name="Hass B."/>
            <person name="Bruggner R."/>
            <person name="Strausberg R."/>
        </authorList>
    </citation>
    <scope>NUCLEOTIDE SEQUENCE</scope>
    <source>
        <strain evidence="9">USDA</strain>
    </source>
</reference>
<organism>
    <name type="scientific">Pediculus humanus subsp. corporis</name>
    <name type="common">Body louse</name>
    <dbReference type="NCBI Taxonomy" id="121224"/>
    <lineage>
        <taxon>Eukaryota</taxon>
        <taxon>Metazoa</taxon>
        <taxon>Ecdysozoa</taxon>
        <taxon>Arthropoda</taxon>
        <taxon>Hexapoda</taxon>
        <taxon>Insecta</taxon>
        <taxon>Pterygota</taxon>
        <taxon>Neoptera</taxon>
        <taxon>Paraneoptera</taxon>
        <taxon>Psocodea</taxon>
        <taxon>Troctomorpha</taxon>
        <taxon>Phthiraptera</taxon>
        <taxon>Anoplura</taxon>
        <taxon>Pediculidae</taxon>
        <taxon>Pediculus</taxon>
    </lineage>
</organism>
<dbReference type="Proteomes" id="UP000009046">
    <property type="component" value="Unassembled WGS sequence"/>
</dbReference>
<dbReference type="OrthoDB" id="119302at2759"/>
<comment type="similarity">
    <text evidence="5">Belongs to the TRAFAC class translation factor GTPase superfamily. Bms1-like GTPase family. TSR1 subfamily.</text>
</comment>
<dbReference type="InterPro" id="IPR012948">
    <property type="entry name" value="AARP2CN"/>
</dbReference>
<dbReference type="GO" id="GO:0005525">
    <property type="term" value="F:GTP binding"/>
    <property type="evidence" value="ECO:0007669"/>
    <property type="project" value="TreeGrafter"/>
</dbReference>
<evidence type="ECO:0000256" key="5">
    <source>
        <dbReference type="ARBA" id="ARBA00038288"/>
    </source>
</evidence>
<comment type="function">
    <text evidence="4">Required during maturation of the 40S ribosomal subunit in the nucleolus.</text>
</comment>
<dbReference type="EMBL" id="DS235786">
    <property type="protein sequence ID" value="EEB17031.1"/>
    <property type="molecule type" value="Genomic_DNA"/>
</dbReference>
<dbReference type="InParanoid" id="E0VUH5"/>
<dbReference type="HOGENOM" id="CLU_009858_1_0_1"/>
<dbReference type="OMA" id="MNLPRFK"/>
<dbReference type="GO" id="GO:0000479">
    <property type="term" value="P:endonucleolytic cleavage of tricistronic rRNA transcript (SSU-rRNA, 5.8S rRNA, LSU-rRNA)"/>
    <property type="evidence" value="ECO:0007669"/>
    <property type="project" value="TreeGrafter"/>
</dbReference>
<dbReference type="RefSeq" id="XP_002429769.1">
    <property type="nucleotide sequence ID" value="XM_002429724.1"/>
</dbReference>
<dbReference type="GO" id="GO:0030688">
    <property type="term" value="C:preribosome, small subunit precursor"/>
    <property type="evidence" value="ECO:0007669"/>
    <property type="project" value="TreeGrafter"/>
</dbReference>
<evidence type="ECO:0000256" key="2">
    <source>
        <dbReference type="ARBA" id="ARBA00022517"/>
    </source>
</evidence>
<evidence type="ECO:0000313" key="10">
    <source>
        <dbReference type="EnsemblMetazoa" id="PHUM450810-PA"/>
    </source>
</evidence>
<dbReference type="CTD" id="8230302"/>
<evidence type="ECO:0000256" key="3">
    <source>
        <dbReference type="ARBA" id="ARBA00023242"/>
    </source>
</evidence>
<dbReference type="Pfam" id="PF08142">
    <property type="entry name" value="AARP2CN"/>
    <property type="match status" value="1"/>
</dbReference>
<evidence type="ECO:0000256" key="1">
    <source>
        <dbReference type="ARBA" id="ARBA00004604"/>
    </source>
</evidence>
<dbReference type="InterPro" id="IPR007034">
    <property type="entry name" value="BMS1_TSR1_C"/>
</dbReference>
<sequence>MGIDQERHRPGLLKQQNKAHKHGRHRSKGAIHVAEKGRTAAKVITKRFKNSISKEERRNQMIINRKKKRNEILQKKRQLGSPKTPPFLVSVIPLNFDVDTEKLIKLIKNCYKSENVAISPEGVLHVSCKVTKQTFSFVLPQKGNMYAVLDTLKVANTIMFVVSALTEQVIDEESEKILIAILAQGLPSSIVAGVDLENLPMKKRSNYKQEAQKSISKWLPDEKIFYVDKDVDVLNLLRKIGSQKQRSIIQRDRRPHLLAEKLDFTLEENSNLGVLKVSGYLRGKPLSVNSLVHIPGWGDFHMKQIEGLEYEQSISDKMDKIPVTKLLAVADPDKQASLESENIPDPMDAEQTWPTNEELEEAEKERKNKKLTKKIPKGMSDYQACWIPDEDIEEIDDDDDDNDLDEEMDKMSVIDEAGDEMDEPKVRFSDEKSEILSVTEDEMDAEKYDEAMDMDEEKRAREKIKEAKLDQMFPDEIDTPTDMLAKDRFQKYRGLSSFRTSPWDPKENLPYDYARIFQFENFNRTRKRIFKEIEEDLADGVPIGTYLTIHINKVPLNLYQSRHAHEPIIVVGMLEHEQKMSVINMVLKRNQNTPWADIPIKAKEELIFQCGYRRFKSKPIFSQHTSGSKHKYERYFQPNSVTVATVYAPIIFPPASILAFKENPNGTQDLIASGSVLSINPDRLIIKRVVLSGHPFKINKKSAVIRFMFFNREDIKWFKPVELKTKCGRRGNIKEPLGTHGHMKAVFDGQLKSQDVVLMLLYKRVFPKWFYDPIVKYTNSKYKNLYKIMEESEEMDEN</sequence>
<dbReference type="FunCoup" id="E0VUH5">
    <property type="interactions" value="1496"/>
</dbReference>
<dbReference type="GO" id="GO:0005730">
    <property type="term" value="C:nucleolus"/>
    <property type="evidence" value="ECO:0007669"/>
    <property type="project" value="UniProtKB-SubCell"/>
</dbReference>
<comment type="subcellular location">
    <subcellularLocation>
        <location evidence="1">Nucleus</location>
        <location evidence="1">Nucleolus</location>
    </subcellularLocation>
</comment>
<dbReference type="Pfam" id="PF22298">
    <property type="entry name" value="Tsr1_G-like"/>
    <property type="match status" value="1"/>
</dbReference>
<keyword evidence="11" id="KW-1185">Reference proteome</keyword>
<keyword evidence="3" id="KW-0539">Nucleus</keyword>
<dbReference type="AlphaFoldDB" id="E0VUH5"/>
<feature type="domain" description="Bms1-type G" evidence="8">
    <location>
        <begin position="85"/>
        <end position="246"/>
    </location>
</feature>
<dbReference type="VEuPathDB" id="VectorBase:PHUM450810"/>
<evidence type="ECO:0000256" key="7">
    <source>
        <dbReference type="SAM" id="MobiDB-lite"/>
    </source>
</evidence>